<comment type="caution">
    <text evidence="1">The sequence shown here is derived from an EMBL/GenBank/DDBJ whole genome shotgun (WGS) entry which is preliminary data.</text>
</comment>
<reference evidence="1 2" key="1">
    <citation type="submission" date="2016-10" db="EMBL/GenBank/DDBJ databases">
        <title>Genome sequence of the basidiomycete white-rot fungus Trametes pubescens.</title>
        <authorList>
            <person name="Makela M.R."/>
            <person name="Granchi Z."/>
            <person name="Peng M."/>
            <person name="De Vries R.P."/>
            <person name="Grigoriev I."/>
            <person name="Riley R."/>
            <person name="Hilden K."/>
        </authorList>
    </citation>
    <scope>NUCLEOTIDE SEQUENCE [LARGE SCALE GENOMIC DNA]</scope>
    <source>
        <strain evidence="1 2">FBCC735</strain>
    </source>
</reference>
<dbReference type="AlphaFoldDB" id="A0A1M2W1E6"/>
<name>A0A1M2W1E6_TRAPU</name>
<gene>
    <name evidence="1" type="ORF">TRAPUB_9857</name>
</gene>
<accession>A0A1M2W1E6</accession>
<proteinExistence type="predicted"/>
<dbReference type="Proteomes" id="UP000184267">
    <property type="component" value="Unassembled WGS sequence"/>
</dbReference>
<protein>
    <submittedName>
        <fullName evidence="1">Uncharacterized protein</fullName>
    </submittedName>
</protein>
<dbReference type="EMBL" id="MNAD01000382">
    <property type="protein sequence ID" value="OJT13592.1"/>
    <property type="molecule type" value="Genomic_DNA"/>
</dbReference>
<keyword evidence="2" id="KW-1185">Reference proteome</keyword>
<organism evidence="1 2">
    <name type="scientific">Trametes pubescens</name>
    <name type="common">White-rot fungus</name>
    <dbReference type="NCBI Taxonomy" id="154538"/>
    <lineage>
        <taxon>Eukaryota</taxon>
        <taxon>Fungi</taxon>
        <taxon>Dikarya</taxon>
        <taxon>Basidiomycota</taxon>
        <taxon>Agaricomycotina</taxon>
        <taxon>Agaricomycetes</taxon>
        <taxon>Polyporales</taxon>
        <taxon>Polyporaceae</taxon>
        <taxon>Trametes</taxon>
    </lineage>
</organism>
<evidence type="ECO:0000313" key="1">
    <source>
        <dbReference type="EMBL" id="OJT13592.1"/>
    </source>
</evidence>
<sequence length="49" mass="5415">MLSASPSKSRTLPMQSDRYGDELHAYLGFALDIQHDNAPPLEVVPDDSE</sequence>
<evidence type="ECO:0000313" key="2">
    <source>
        <dbReference type="Proteomes" id="UP000184267"/>
    </source>
</evidence>